<dbReference type="PROSITE" id="PS51257">
    <property type="entry name" value="PROKAR_LIPOPROTEIN"/>
    <property type="match status" value="1"/>
</dbReference>
<evidence type="ECO:0000313" key="1">
    <source>
        <dbReference type="EMBL" id="MCY1008566.1"/>
    </source>
</evidence>
<dbReference type="Proteomes" id="UP001150924">
    <property type="component" value="Unassembled WGS sequence"/>
</dbReference>
<sequence>MKSSKFLDSLCMATFITLSGCDVEVDGVVREFAEDAEPAPEDAHVALAGDAEDDGEFSADESLELSDSPDPAAVWECYDIQIQFRKEPSGLCGGCLIPGGYPGQKVLEYARGCENNEWQPWYVINSTCEDC</sequence>
<keyword evidence="2" id="KW-1185">Reference proteome</keyword>
<evidence type="ECO:0000313" key="2">
    <source>
        <dbReference type="Proteomes" id="UP001150924"/>
    </source>
</evidence>
<proteinExistence type="predicted"/>
<organism evidence="1 2">
    <name type="scientific">Nannocystis pusilla</name>
    <dbReference type="NCBI Taxonomy" id="889268"/>
    <lineage>
        <taxon>Bacteria</taxon>
        <taxon>Pseudomonadati</taxon>
        <taxon>Myxococcota</taxon>
        <taxon>Polyangia</taxon>
        <taxon>Nannocystales</taxon>
        <taxon>Nannocystaceae</taxon>
        <taxon>Nannocystis</taxon>
    </lineage>
</organism>
<reference evidence="1" key="1">
    <citation type="submission" date="2022-11" db="EMBL/GenBank/DDBJ databases">
        <title>Minimal conservation of predation-associated metabolite biosynthetic gene clusters underscores biosynthetic potential of Myxococcota including descriptions for ten novel species: Archangium lansinium sp. nov., Myxococcus landrumus sp. nov., Nannocystis bai.</title>
        <authorList>
            <person name="Ahearne A."/>
            <person name="Stevens C."/>
            <person name="Phillips K."/>
        </authorList>
    </citation>
    <scope>NUCLEOTIDE SEQUENCE</scope>
    <source>
        <strain evidence="1">Na p29</strain>
    </source>
</reference>
<accession>A0A9X3ERL0</accession>
<dbReference type="EMBL" id="JAPNKE010000002">
    <property type="protein sequence ID" value="MCY1008566.1"/>
    <property type="molecule type" value="Genomic_DNA"/>
</dbReference>
<comment type="caution">
    <text evidence="1">The sequence shown here is derived from an EMBL/GenBank/DDBJ whole genome shotgun (WGS) entry which is preliminary data.</text>
</comment>
<name>A0A9X3ERL0_9BACT</name>
<dbReference type="AlphaFoldDB" id="A0A9X3ERL0"/>
<gene>
    <name evidence="1" type="ORF">OV079_23995</name>
</gene>
<protein>
    <recommendedName>
        <fullName evidence="3">Lipoprotein</fullName>
    </recommendedName>
</protein>
<evidence type="ECO:0008006" key="3">
    <source>
        <dbReference type="Google" id="ProtNLM"/>
    </source>
</evidence>
<dbReference type="RefSeq" id="WP_267771169.1">
    <property type="nucleotide sequence ID" value="NZ_JAPNKE010000002.1"/>
</dbReference>